<name>A0ACB9ISH0_9ASTR</name>
<keyword evidence="2" id="KW-1185">Reference proteome</keyword>
<organism evidence="1 2">
    <name type="scientific">Smallanthus sonchifolius</name>
    <dbReference type="NCBI Taxonomy" id="185202"/>
    <lineage>
        <taxon>Eukaryota</taxon>
        <taxon>Viridiplantae</taxon>
        <taxon>Streptophyta</taxon>
        <taxon>Embryophyta</taxon>
        <taxon>Tracheophyta</taxon>
        <taxon>Spermatophyta</taxon>
        <taxon>Magnoliopsida</taxon>
        <taxon>eudicotyledons</taxon>
        <taxon>Gunneridae</taxon>
        <taxon>Pentapetalae</taxon>
        <taxon>asterids</taxon>
        <taxon>campanulids</taxon>
        <taxon>Asterales</taxon>
        <taxon>Asteraceae</taxon>
        <taxon>Asteroideae</taxon>
        <taxon>Heliantheae alliance</taxon>
        <taxon>Millerieae</taxon>
        <taxon>Smallanthus</taxon>
    </lineage>
</organism>
<comment type="caution">
    <text evidence="1">The sequence shown here is derived from an EMBL/GenBank/DDBJ whole genome shotgun (WGS) entry which is preliminary data.</text>
</comment>
<evidence type="ECO:0000313" key="2">
    <source>
        <dbReference type="Proteomes" id="UP001056120"/>
    </source>
</evidence>
<accession>A0ACB9ISH0</accession>
<gene>
    <name evidence="1" type="ORF">L1987_20393</name>
</gene>
<reference evidence="2" key="1">
    <citation type="journal article" date="2022" name="Mol. Ecol. Resour.">
        <title>The genomes of chicory, endive, great burdock and yacon provide insights into Asteraceae palaeo-polyploidization history and plant inulin production.</title>
        <authorList>
            <person name="Fan W."/>
            <person name="Wang S."/>
            <person name="Wang H."/>
            <person name="Wang A."/>
            <person name="Jiang F."/>
            <person name="Liu H."/>
            <person name="Zhao H."/>
            <person name="Xu D."/>
            <person name="Zhang Y."/>
        </authorList>
    </citation>
    <scope>NUCLEOTIDE SEQUENCE [LARGE SCALE GENOMIC DNA]</scope>
    <source>
        <strain evidence="2">cv. Yunnan</strain>
    </source>
</reference>
<evidence type="ECO:0000313" key="1">
    <source>
        <dbReference type="EMBL" id="KAI3810771.1"/>
    </source>
</evidence>
<sequence length="238" mass="27737">MASNDAIAPFVMKTYQMVDDSSSDNLIRWGKTGYTFIVVDSLHFSQTLLPAFFKHRNFSSFIRQLNTYGFRKVDLDRCEFANEWFLRGQMHLLKNIGRRRRRQRQIHLRCEDDDIELAMEIARLKQEQKELEKEMLGMSKRIEATERRPKQIIALLCLVAEDPQILPRMMLKTEQKRLVDGKRQRMLQTSPDGAVFWWQSTLAETTSVWFPVTETGGGPRDLDIRPPPPSYPLLGGGF</sequence>
<protein>
    <submittedName>
        <fullName evidence="1">Uncharacterized protein</fullName>
    </submittedName>
</protein>
<dbReference type="Proteomes" id="UP001056120">
    <property type="component" value="Linkage Group LG07"/>
</dbReference>
<proteinExistence type="predicted"/>
<reference evidence="1 2" key="2">
    <citation type="journal article" date="2022" name="Mol. Ecol. Resour.">
        <title>The genomes of chicory, endive, great burdock and yacon provide insights into Asteraceae paleo-polyploidization history and plant inulin production.</title>
        <authorList>
            <person name="Fan W."/>
            <person name="Wang S."/>
            <person name="Wang H."/>
            <person name="Wang A."/>
            <person name="Jiang F."/>
            <person name="Liu H."/>
            <person name="Zhao H."/>
            <person name="Xu D."/>
            <person name="Zhang Y."/>
        </authorList>
    </citation>
    <scope>NUCLEOTIDE SEQUENCE [LARGE SCALE GENOMIC DNA]</scope>
    <source>
        <strain evidence="2">cv. Yunnan</strain>
        <tissue evidence="1">Leaves</tissue>
    </source>
</reference>
<dbReference type="EMBL" id="CM042024">
    <property type="protein sequence ID" value="KAI3810771.1"/>
    <property type="molecule type" value="Genomic_DNA"/>
</dbReference>